<evidence type="ECO:0008006" key="3">
    <source>
        <dbReference type="Google" id="ProtNLM"/>
    </source>
</evidence>
<dbReference type="GO" id="GO:0005829">
    <property type="term" value="C:cytosol"/>
    <property type="evidence" value="ECO:0007669"/>
    <property type="project" value="TreeGrafter"/>
</dbReference>
<name>A0A9W8AUQ3_9FUNG</name>
<evidence type="ECO:0000313" key="2">
    <source>
        <dbReference type="Proteomes" id="UP001150925"/>
    </source>
</evidence>
<dbReference type="PANTHER" id="PTHR31223">
    <property type="entry name" value="LOG FAMILY PROTEIN YJL055W"/>
    <property type="match status" value="1"/>
</dbReference>
<organism evidence="1 2">
    <name type="scientific">Dispira parvispora</name>
    <dbReference type="NCBI Taxonomy" id="1520584"/>
    <lineage>
        <taxon>Eukaryota</taxon>
        <taxon>Fungi</taxon>
        <taxon>Fungi incertae sedis</taxon>
        <taxon>Zoopagomycota</taxon>
        <taxon>Kickxellomycotina</taxon>
        <taxon>Dimargaritomycetes</taxon>
        <taxon>Dimargaritales</taxon>
        <taxon>Dimargaritaceae</taxon>
        <taxon>Dispira</taxon>
    </lineage>
</organism>
<dbReference type="EMBL" id="JANBPY010000700">
    <property type="protein sequence ID" value="KAJ1964433.1"/>
    <property type="molecule type" value="Genomic_DNA"/>
</dbReference>
<dbReference type="GO" id="GO:0009691">
    <property type="term" value="P:cytokinin biosynthetic process"/>
    <property type="evidence" value="ECO:0007669"/>
    <property type="project" value="InterPro"/>
</dbReference>
<dbReference type="NCBIfam" id="TIGR00730">
    <property type="entry name" value="Rossman fold protein, TIGR00730 family"/>
    <property type="match status" value="1"/>
</dbReference>
<dbReference type="Gene3D" id="3.40.50.450">
    <property type="match status" value="1"/>
</dbReference>
<sequence>MPEKYVCVFCASSTGNHPEYVASARELGKTLAAQGYGLVYGGGTMGLMGSVAKAVNENGGHVVGISPRPLLPLENRGETIGELLVVEDMSARKRLMNEKSDAFVILPGGYGTMDELLEMVTWSQINIHSKPIALFNIRGYFDPILQWIDHAAREGFISDGNKDIPVAGNTVDEVMHLLQTYQAPATRFIELEWTREENN</sequence>
<dbReference type="OrthoDB" id="414463at2759"/>
<dbReference type="Proteomes" id="UP001150925">
    <property type="component" value="Unassembled WGS sequence"/>
</dbReference>
<dbReference type="SUPFAM" id="SSF102405">
    <property type="entry name" value="MCP/YpsA-like"/>
    <property type="match status" value="1"/>
</dbReference>
<dbReference type="InterPro" id="IPR031100">
    <property type="entry name" value="LOG_fam"/>
</dbReference>
<protein>
    <recommendedName>
        <fullName evidence="3">Cytokinin riboside 5'-monophosphate phosphoribohydrolase</fullName>
    </recommendedName>
</protein>
<keyword evidence="2" id="KW-1185">Reference proteome</keyword>
<dbReference type="AlphaFoldDB" id="A0A9W8AUQ3"/>
<reference evidence="1" key="1">
    <citation type="submission" date="2022-07" db="EMBL/GenBank/DDBJ databases">
        <title>Phylogenomic reconstructions and comparative analyses of Kickxellomycotina fungi.</title>
        <authorList>
            <person name="Reynolds N.K."/>
            <person name="Stajich J.E."/>
            <person name="Barry K."/>
            <person name="Grigoriev I.V."/>
            <person name="Crous P."/>
            <person name="Smith M.E."/>
        </authorList>
    </citation>
    <scope>NUCLEOTIDE SEQUENCE</scope>
    <source>
        <strain evidence="1">RSA 1196</strain>
    </source>
</reference>
<dbReference type="InterPro" id="IPR005269">
    <property type="entry name" value="LOG"/>
</dbReference>
<comment type="caution">
    <text evidence="1">The sequence shown here is derived from an EMBL/GenBank/DDBJ whole genome shotgun (WGS) entry which is preliminary data.</text>
</comment>
<dbReference type="Pfam" id="PF03641">
    <property type="entry name" value="Lysine_decarbox"/>
    <property type="match status" value="1"/>
</dbReference>
<gene>
    <name evidence="1" type="ORF">IWQ62_002931</name>
</gene>
<proteinExistence type="predicted"/>
<dbReference type="PANTHER" id="PTHR31223:SF70">
    <property type="entry name" value="LOG FAMILY PROTEIN YJL055W"/>
    <property type="match status" value="1"/>
</dbReference>
<dbReference type="GO" id="GO:0016799">
    <property type="term" value="F:hydrolase activity, hydrolyzing N-glycosyl compounds"/>
    <property type="evidence" value="ECO:0007669"/>
    <property type="project" value="TreeGrafter"/>
</dbReference>
<evidence type="ECO:0000313" key="1">
    <source>
        <dbReference type="EMBL" id="KAJ1964433.1"/>
    </source>
</evidence>
<accession>A0A9W8AUQ3</accession>